<name>A0A918WQ12_9BACT</name>
<evidence type="ECO:0000313" key="1">
    <source>
        <dbReference type="EMBL" id="GHC66875.1"/>
    </source>
</evidence>
<dbReference type="InterPro" id="IPR029475">
    <property type="entry name" value="DUF6807"/>
</dbReference>
<dbReference type="InterPro" id="IPR011042">
    <property type="entry name" value="6-blade_b-propeller_TolB-like"/>
</dbReference>
<dbReference type="PANTHER" id="PTHR33546">
    <property type="entry name" value="LARGE, MULTIFUNCTIONAL SECRETED PROTEIN-RELATED"/>
    <property type="match status" value="1"/>
</dbReference>
<dbReference type="EMBL" id="BMXI01000022">
    <property type="protein sequence ID" value="GHC66875.1"/>
    <property type="molecule type" value="Genomic_DNA"/>
</dbReference>
<organism evidence="1 2">
    <name type="scientific">Roseibacillus persicicus</name>
    <dbReference type="NCBI Taxonomy" id="454148"/>
    <lineage>
        <taxon>Bacteria</taxon>
        <taxon>Pseudomonadati</taxon>
        <taxon>Verrucomicrobiota</taxon>
        <taxon>Verrucomicrobiia</taxon>
        <taxon>Verrucomicrobiales</taxon>
        <taxon>Verrucomicrobiaceae</taxon>
        <taxon>Roseibacillus</taxon>
    </lineage>
</organism>
<dbReference type="Pfam" id="PF14100">
    <property type="entry name" value="DUF6807"/>
    <property type="match status" value="1"/>
</dbReference>
<accession>A0A918WQ12</accession>
<evidence type="ECO:0000313" key="2">
    <source>
        <dbReference type="Proteomes" id="UP000644507"/>
    </source>
</evidence>
<dbReference type="Proteomes" id="UP000644507">
    <property type="component" value="Unassembled WGS sequence"/>
</dbReference>
<reference evidence="1" key="2">
    <citation type="submission" date="2020-09" db="EMBL/GenBank/DDBJ databases">
        <authorList>
            <person name="Sun Q."/>
            <person name="Kim S."/>
        </authorList>
    </citation>
    <scope>NUCLEOTIDE SEQUENCE</scope>
    <source>
        <strain evidence="1">KCTC 12988</strain>
    </source>
</reference>
<reference evidence="1" key="1">
    <citation type="journal article" date="2014" name="Int. J. Syst. Evol. Microbiol.">
        <title>Complete genome sequence of Corynebacterium casei LMG S-19264T (=DSM 44701T), isolated from a smear-ripened cheese.</title>
        <authorList>
            <consortium name="US DOE Joint Genome Institute (JGI-PGF)"/>
            <person name="Walter F."/>
            <person name="Albersmeier A."/>
            <person name="Kalinowski J."/>
            <person name="Ruckert C."/>
        </authorList>
    </citation>
    <scope>NUCLEOTIDE SEQUENCE</scope>
    <source>
        <strain evidence="1">KCTC 12988</strain>
    </source>
</reference>
<keyword evidence="2" id="KW-1185">Reference proteome</keyword>
<sequence>MKSIFYNAIALLGGWSGLARGYQIETVSFPEGVPVEVGAIEFAATGELYVALRRGDIFVATPKEDPTEFEWRLFASGFHNPCGIHVVSPGHLYIAQMAELTEVIDDDQDGVADRYVALSTEIGLSGNYHETMDLCPDGEGGLYLAPGTASHNGPTFTTTRGEFADSGRLGRNYSSVKWRGWILHWQRGKELEPVSSGYRMPNGIERSPKGEIWCGDNEGDWRASSPVYHVTPDTFAGHPSSLVWDSRFEGIENPLRLPRLLLDDLWNKPAFQLPRNMINSCAEPTFIPEDGALRDFAGQMLMPDQSGERILRLMPEWVDGNYQGAATFFIAGAGLNRGNNRLAFSPEGDALYVGQTGRGWGKLSEGLQRVSFGKQESFEVRRCGLQEDGFEVLFTQALEEVSAITIERYRYSYGYRYGGEEIDKVELSPKVIRKEENVLHLGLSKDELLPNHVYRINLKAVTSEEGQRFDNELVYNLNRLQRPRGEVEATVAVEKGEKAKFRVEVGGELFTEYLTEGFSNPILYPIFNERGQGMTRDWPVTLEGRAGESHDHPHHKSLFIGHEDINGVDFWHDTREGDGRIEHARTIETRGGEGRALIRTFNLWKDAEGEVICSDTREMKFGELDGVRYLDLELNVHASHGELVFAEKKDGVVGLRTHPDLRLTAAPEVGVDEVFGQAENSEGVTGKEVWGKKANWVHYWGEIDGQAGGVAILAHPESAREPTWWHARDYGLVSANPFGPVKEGGDGELTLPEGESLTLRYRFLFHGREKEQIDISKFYAAYCAEPIPPRTVCLAIPEQAPLISTEEETDVIPRGGVIARVNRQVRGQAPSDVVVKSHGLVTGEKIYADRDYRYRKIPEFIVGGDVMVSHNDDKRGDKEANYTVTLGQPGMLYLLVDERLEGKLDWMDREALKFEKTNHRVETDGDFNFLVYEAEADPGEYLLGKQTGASFYTLVAVNRD</sequence>
<dbReference type="AlphaFoldDB" id="A0A918WQ12"/>
<dbReference type="PANTHER" id="PTHR33546:SF1">
    <property type="entry name" value="LARGE, MULTIFUNCTIONAL SECRETED PROTEIN"/>
    <property type="match status" value="1"/>
</dbReference>
<gene>
    <name evidence="1" type="ORF">GCM10007100_38530</name>
</gene>
<proteinExistence type="predicted"/>
<dbReference type="RefSeq" id="WP_189574093.1">
    <property type="nucleotide sequence ID" value="NZ_BMXI01000022.1"/>
</dbReference>
<dbReference type="SUPFAM" id="SSF63829">
    <property type="entry name" value="Calcium-dependent phosphotriesterase"/>
    <property type="match status" value="1"/>
</dbReference>
<comment type="caution">
    <text evidence="1">The sequence shown here is derived from an EMBL/GenBank/DDBJ whole genome shotgun (WGS) entry which is preliminary data.</text>
</comment>
<dbReference type="Gene3D" id="2.120.10.30">
    <property type="entry name" value="TolB, C-terminal domain"/>
    <property type="match status" value="1"/>
</dbReference>
<protein>
    <submittedName>
        <fullName evidence="1">Uncharacterized protein</fullName>
    </submittedName>
</protein>